<evidence type="ECO:0000256" key="10">
    <source>
        <dbReference type="ARBA" id="ARBA00022840"/>
    </source>
</evidence>
<dbReference type="Proteomes" id="UP000010808">
    <property type="component" value="Chromosome"/>
</dbReference>
<feature type="domain" description="Histidine kinase" evidence="15">
    <location>
        <begin position="368"/>
        <end position="585"/>
    </location>
</feature>
<evidence type="ECO:0000256" key="4">
    <source>
        <dbReference type="ARBA" id="ARBA00022475"/>
    </source>
</evidence>
<keyword evidence="6" id="KW-0808">Transferase</keyword>
<proteinExistence type="predicted"/>
<keyword evidence="13 14" id="KW-0472">Membrane</keyword>
<evidence type="ECO:0000256" key="5">
    <source>
        <dbReference type="ARBA" id="ARBA00022553"/>
    </source>
</evidence>
<protein>
    <recommendedName>
        <fullName evidence="3">histidine kinase</fullName>
        <ecNumber evidence="3">2.7.13.3</ecNumber>
    </recommendedName>
</protein>
<keyword evidence="10" id="KW-0067">ATP-binding</keyword>
<dbReference type="InterPro" id="IPR036890">
    <property type="entry name" value="HATPase_C_sf"/>
</dbReference>
<dbReference type="Gene3D" id="3.30.565.10">
    <property type="entry name" value="Histidine kinase-like ATPase, C-terminal domain"/>
    <property type="match status" value="1"/>
</dbReference>
<name>L0RAC5_9BACT</name>
<evidence type="ECO:0000256" key="3">
    <source>
        <dbReference type="ARBA" id="ARBA00012438"/>
    </source>
</evidence>
<dbReference type="InterPro" id="IPR036097">
    <property type="entry name" value="HisK_dim/P_sf"/>
</dbReference>
<keyword evidence="9 16" id="KW-0418">Kinase</keyword>
<dbReference type="CDD" id="cd12912">
    <property type="entry name" value="PDC2_MCP_like"/>
    <property type="match status" value="1"/>
</dbReference>
<dbReference type="InterPro" id="IPR003661">
    <property type="entry name" value="HisK_dim/P_dom"/>
</dbReference>
<dbReference type="PRINTS" id="PR00344">
    <property type="entry name" value="BCTRLSENSOR"/>
</dbReference>
<gene>
    <name evidence="16" type="ORF">DESAM_21456</name>
</gene>
<comment type="catalytic activity">
    <reaction evidence="1">
        <text>ATP + protein L-histidine = ADP + protein N-phospho-L-histidine.</text>
        <dbReference type="EC" id="2.7.13.3"/>
    </reaction>
</comment>
<accession>L0RAC5</accession>
<feature type="transmembrane region" description="Helical" evidence="14">
    <location>
        <begin position="312"/>
        <end position="331"/>
    </location>
</feature>
<dbReference type="AlphaFoldDB" id="L0RAC5"/>
<dbReference type="Pfam" id="PF02518">
    <property type="entry name" value="HATPase_c"/>
    <property type="match status" value="1"/>
</dbReference>
<dbReference type="HOGENOM" id="CLU_023166_1_0_7"/>
<dbReference type="Gene3D" id="3.30.450.20">
    <property type="entry name" value="PAS domain"/>
    <property type="match status" value="1"/>
</dbReference>
<dbReference type="InterPro" id="IPR005467">
    <property type="entry name" value="His_kinase_dom"/>
</dbReference>
<keyword evidence="7 14" id="KW-0812">Transmembrane</keyword>
<keyword evidence="11 14" id="KW-1133">Transmembrane helix</keyword>
<evidence type="ECO:0000256" key="6">
    <source>
        <dbReference type="ARBA" id="ARBA00022679"/>
    </source>
</evidence>
<evidence type="ECO:0000256" key="12">
    <source>
        <dbReference type="ARBA" id="ARBA00023012"/>
    </source>
</evidence>
<dbReference type="InterPro" id="IPR003594">
    <property type="entry name" value="HATPase_dom"/>
</dbReference>
<dbReference type="KEGG" id="dhy:DESAM_21456"/>
<keyword evidence="17" id="KW-1185">Reference proteome</keyword>
<dbReference type="PATRIC" id="fig|1121451.3.peg.1697"/>
<evidence type="ECO:0000259" key="15">
    <source>
        <dbReference type="PROSITE" id="PS50109"/>
    </source>
</evidence>
<evidence type="ECO:0000256" key="11">
    <source>
        <dbReference type="ARBA" id="ARBA00022989"/>
    </source>
</evidence>
<dbReference type="Pfam" id="PF02743">
    <property type="entry name" value="dCache_1"/>
    <property type="match status" value="1"/>
</dbReference>
<dbReference type="EC" id="2.7.13.3" evidence="3"/>
<evidence type="ECO:0000256" key="9">
    <source>
        <dbReference type="ARBA" id="ARBA00022777"/>
    </source>
</evidence>
<feature type="transmembrane region" description="Helical" evidence="14">
    <location>
        <begin position="44"/>
        <end position="64"/>
    </location>
</feature>
<dbReference type="Gene3D" id="1.10.287.130">
    <property type="match status" value="1"/>
</dbReference>
<dbReference type="PROSITE" id="PS50109">
    <property type="entry name" value="HIS_KIN"/>
    <property type="match status" value="1"/>
</dbReference>
<evidence type="ECO:0000256" key="1">
    <source>
        <dbReference type="ARBA" id="ARBA00000085"/>
    </source>
</evidence>
<dbReference type="SMART" id="SM00388">
    <property type="entry name" value="HisKA"/>
    <property type="match status" value="1"/>
</dbReference>
<evidence type="ECO:0000256" key="2">
    <source>
        <dbReference type="ARBA" id="ARBA00004651"/>
    </source>
</evidence>
<dbReference type="GO" id="GO:0005524">
    <property type="term" value="F:ATP binding"/>
    <property type="evidence" value="ECO:0007669"/>
    <property type="project" value="UniProtKB-KW"/>
</dbReference>
<dbReference type="EMBL" id="FO203522">
    <property type="protein sequence ID" value="CCO23733.1"/>
    <property type="molecule type" value="Genomic_DNA"/>
</dbReference>
<evidence type="ECO:0000256" key="14">
    <source>
        <dbReference type="SAM" id="Phobius"/>
    </source>
</evidence>
<keyword evidence="8" id="KW-0547">Nucleotide-binding</keyword>
<comment type="subcellular location">
    <subcellularLocation>
        <location evidence="2">Cell membrane</location>
        <topology evidence="2">Multi-pass membrane protein</topology>
    </subcellularLocation>
</comment>
<keyword evidence="4" id="KW-1003">Cell membrane</keyword>
<keyword evidence="12" id="KW-0902">Two-component regulatory system</keyword>
<dbReference type="GO" id="GO:0005886">
    <property type="term" value="C:plasma membrane"/>
    <property type="evidence" value="ECO:0007669"/>
    <property type="project" value="UniProtKB-SubCell"/>
</dbReference>
<dbReference type="PANTHER" id="PTHR43065:SF46">
    <property type="entry name" value="C4-DICARBOXYLATE TRANSPORT SENSOR PROTEIN DCTB"/>
    <property type="match status" value="1"/>
</dbReference>
<evidence type="ECO:0000256" key="8">
    <source>
        <dbReference type="ARBA" id="ARBA00022741"/>
    </source>
</evidence>
<dbReference type="SMART" id="SM00387">
    <property type="entry name" value="HATPase_c"/>
    <property type="match status" value="1"/>
</dbReference>
<evidence type="ECO:0000256" key="13">
    <source>
        <dbReference type="ARBA" id="ARBA00023136"/>
    </source>
</evidence>
<keyword evidence="5" id="KW-0597">Phosphoprotein</keyword>
<reference evidence="16 17" key="1">
    <citation type="submission" date="2012-10" db="EMBL/GenBank/DDBJ databases">
        <authorList>
            <person name="Genoscope - CEA"/>
        </authorList>
    </citation>
    <scope>NUCLEOTIDE SEQUENCE [LARGE SCALE GENOMIC DNA]</scope>
    <source>
        <strain evidence="17">AM13 / DSM 14728</strain>
    </source>
</reference>
<dbReference type="GO" id="GO:0000155">
    <property type="term" value="F:phosphorelay sensor kinase activity"/>
    <property type="evidence" value="ECO:0007669"/>
    <property type="project" value="InterPro"/>
</dbReference>
<dbReference type="InterPro" id="IPR004358">
    <property type="entry name" value="Sig_transdc_His_kin-like_C"/>
</dbReference>
<dbReference type="SUPFAM" id="SSF47384">
    <property type="entry name" value="Homodimeric domain of signal transducing histidine kinase"/>
    <property type="match status" value="1"/>
</dbReference>
<evidence type="ECO:0000313" key="17">
    <source>
        <dbReference type="Proteomes" id="UP000010808"/>
    </source>
</evidence>
<organism evidence="16 17">
    <name type="scientific">Maridesulfovibrio hydrothermalis AM13 = DSM 14728</name>
    <dbReference type="NCBI Taxonomy" id="1121451"/>
    <lineage>
        <taxon>Bacteria</taxon>
        <taxon>Pseudomonadati</taxon>
        <taxon>Thermodesulfobacteriota</taxon>
        <taxon>Desulfovibrionia</taxon>
        <taxon>Desulfovibrionales</taxon>
        <taxon>Desulfovibrionaceae</taxon>
        <taxon>Maridesulfovibrio</taxon>
    </lineage>
</organism>
<dbReference type="InterPro" id="IPR033479">
    <property type="entry name" value="dCache_1"/>
</dbReference>
<dbReference type="PANTHER" id="PTHR43065">
    <property type="entry name" value="SENSOR HISTIDINE KINASE"/>
    <property type="match status" value="1"/>
</dbReference>
<dbReference type="STRING" id="1121451.DESAM_21456"/>
<dbReference type="SUPFAM" id="SSF55874">
    <property type="entry name" value="ATPase domain of HSP90 chaperone/DNA topoisomerase II/histidine kinase"/>
    <property type="match status" value="1"/>
</dbReference>
<evidence type="ECO:0000313" key="16">
    <source>
        <dbReference type="EMBL" id="CCO23733.1"/>
    </source>
</evidence>
<sequence>MAHHLLMEVYGRCDFAERKNLNGHEWKDMQTDNRKSYDRLSRNIALTVITVSIAPLILVGGLIFDQFRSIYRAKVYAHLAEVVDKHKHNVNTFLSEKLSEVQYLNKAFTYEQLTESDFLEQTLKGMQQQYGRIFVDLGVIDKRGRQVAYAGPFDLLGADYSMADWYLNSRDKVTGISDVFMGLRQSPHFIIAINKDEQGRKWTLRATIDFLAFSNLVENIRIGETGYAYILNKNGVFQTKPPVTRNKDLVLTPFETIQNSSSAEGVTIQLSDGSDGEIYITVSSHIKNGDWKLVYQQNSSDAFSAMIRSESFTLVIFLLGGLGIVGMALILSRKLVTRFKVIDQENEMMNRQMVETGKLASIGELAAGIAHEINNPVAIMIEEAGWVNDLMEDEGREMSCYQEITRALEQVRTQGGRCKDITHKLLSFARQTDSRVAEVSLPALIEEVVEISMQQAKYAQVVLSLDMDRNMPLVRGSVSELQQVFLNLINNAIQAMETKGGKLTITCRAEDGQAYVSVADTGPGIPAANLSRIFDPFFTTKPVGKGSGLGLSICFGLIHQMDGEIEVESGVGQGAKFIIRLPFPPTGNDQELEKGD</sequence>
<evidence type="ECO:0000256" key="7">
    <source>
        <dbReference type="ARBA" id="ARBA00022692"/>
    </source>
</evidence>
<dbReference type="CDD" id="cd00082">
    <property type="entry name" value="HisKA"/>
    <property type="match status" value="1"/>
</dbReference>
<dbReference type="eggNOG" id="COG4191">
    <property type="taxonomic scope" value="Bacteria"/>
</dbReference>